<evidence type="ECO:0000313" key="2">
    <source>
        <dbReference type="EMBL" id="PWA43138.1"/>
    </source>
</evidence>
<comment type="caution">
    <text evidence="2">The sequence shown here is derived from an EMBL/GenBank/DDBJ whole genome shotgun (WGS) entry which is preliminary data.</text>
</comment>
<keyword evidence="3" id="KW-1185">Reference proteome</keyword>
<dbReference type="Proteomes" id="UP000245207">
    <property type="component" value="Unassembled WGS sequence"/>
</dbReference>
<protein>
    <submittedName>
        <fullName evidence="2">Uncharacterized protein</fullName>
    </submittedName>
</protein>
<feature type="transmembrane region" description="Helical" evidence="1">
    <location>
        <begin position="53"/>
        <end position="74"/>
    </location>
</feature>
<evidence type="ECO:0000313" key="3">
    <source>
        <dbReference type="Proteomes" id="UP000245207"/>
    </source>
</evidence>
<feature type="transmembrane region" description="Helical" evidence="1">
    <location>
        <begin position="119"/>
        <end position="143"/>
    </location>
</feature>
<feature type="transmembrane region" description="Helical" evidence="1">
    <location>
        <begin position="86"/>
        <end position="107"/>
    </location>
</feature>
<gene>
    <name evidence="2" type="ORF">CTI12_AA538670</name>
</gene>
<name>A0A2U1L2A4_ARTAN</name>
<reference evidence="2 3" key="1">
    <citation type="journal article" date="2018" name="Mol. Plant">
        <title>The genome of Artemisia annua provides insight into the evolution of Asteraceae family and artemisinin biosynthesis.</title>
        <authorList>
            <person name="Shen Q."/>
            <person name="Zhang L."/>
            <person name="Liao Z."/>
            <person name="Wang S."/>
            <person name="Yan T."/>
            <person name="Shi P."/>
            <person name="Liu M."/>
            <person name="Fu X."/>
            <person name="Pan Q."/>
            <person name="Wang Y."/>
            <person name="Lv Z."/>
            <person name="Lu X."/>
            <person name="Zhang F."/>
            <person name="Jiang W."/>
            <person name="Ma Y."/>
            <person name="Chen M."/>
            <person name="Hao X."/>
            <person name="Li L."/>
            <person name="Tang Y."/>
            <person name="Lv G."/>
            <person name="Zhou Y."/>
            <person name="Sun X."/>
            <person name="Brodelius P.E."/>
            <person name="Rose J.K.C."/>
            <person name="Tang K."/>
        </authorList>
    </citation>
    <scope>NUCLEOTIDE SEQUENCE [LARGE SCALE GENOMIC DNA]</scope>
    <source>
        <strain evidence="3">cv. Huhao1</strain>
        <tissue evidence="2">Leaf</tissue>
    </source>
</reference>
<keyword evidence="1" id="KW-1133">Transmembrane helix</keyword>
<dbReference type="PANTHER" id="PTHR46610:SF20">
    <property type="entry name" value="OS05G0181300 PROTEIN"/>
    <property type="match status" value="1"/>
</dbReference>
<evidence type="ECO:0000256" key="1">
    <source>
        <dbReference type="SAM" id="Phobius"/>
    </source>
</evidence>
<feature type="transmembrane region" description="Helical" evidence="1">
    <location>
        <begin position="25"/>
        <end position="46"/>
    </location>
</feature>
<dbReference type="OrthoDB" id="1740076at2759"/>
<dbReference type="AlphaFoldDB" id="A0A2U1L2A4"/>
<proteinExistence type="predicted"/>
<accession>A0A2U1L2A4</accession>
<keyword evidence="1" id="KW-0812">Transmembrane</keyword>
<keyword evidence="1" id="KW-0472">Membrane</keyword>
<dbReference type="InterPro" id="IPR045501">
    <property type="entry name" value="DUF6490"/>
</dbReference>
<sequence>MSKKTTTLYPDEKIQKDPHDFTDDIQFPLLFIIMMPNTIGTIAKAIRHNDYPLAAFAISVIVCFFLLQFCLSKYLSAPKHNSTKKFWLKLNMWFLYTVTSFGVVYQFADFFTSQMTMSLYMVVLLCSMFLFYVFVIVDVVNFWKIRGEDGHCLPENQSLDATKMNCYSVSIWEKV</sequence>
<organism evidence="2 3">
    <name type="scientific">Artemisia annua</name>
    <name type="common">Sweet wormwood</name>
    <dbReference type="NCBI Taxonomy" id="35608"/>
    <lineage>
        <taxon>Eukaryota</taxon>
        <taxon>Viridiplantae</taxon>
        <taxon>Streptophyta</taxon>
        <taxon>Embryophyta</taxon>
        <taxon>Tracheophyta</taxon>
        <taxon>Spermatophyta</taxon>
        <taxon>Magnoliopsida</taxon>
        <taxon>eudicotyledons</taxon>
        <taxon>Gunneridae</taxon>
        <taxon>Pentapetalae</taxon>
        <taxon>asterids</taxon>
        <taxon>campanulids</taxon>
        <taxon>Asterales</taxon>
        <taxon>Asteraceae</taxon>
        <taxon>Asteroideae</taxon>
        <taxon>Anthemideae</taxon>
        <taxon>Artemisiinae</taxon>
        <taxon>Artemisia</taxon>
    </lineage>
</organism>
<dbReference type="PANTHER" id="PTHR46610">
    <property type="entry name" value="OS05G0181300 PROTEIN"/>
    <property type="match status" value="1"/>
</dbReference>
<dbReference type="EMBL" id="PKPP01012002">
    <property type="protein sequence ID" value="PWA43138.1"/>
    <property type="molecule type" value="Genomic_DNA"/>
</dbReference>